<gene>
    <name evidence="2" type="ORF">INR99_05840</name>
</gene>
<keyword evidence="1" id="KW-0812">Transmembrane</keyword>
<feature type="transmembrane region" description="Helical" evidence="1">
    <location>
        <begin position="7"/>
        <end position="26"/>
    </location>
</feature>
<comment type="caution">
    <text evidence="2">The sequence shown here is derived from an EMBL/GenBank/DDBJ whole genome shotgun (WGS) entry which is preliminary data.</text>
</comment>
<keyword evidence="1" id="KW-0472">Membrane</keyword>
<evidence type="ECO:0000256" key="1">
    <source>
        <dbReference type="SAM" id="Phobius"/>
    </source>
</evidence>
<keyword evidence="1" id="KW-1133">Transmembrane helix</keyword>
<dbReference type="PANTHER" id="PTHR31876">
    <property type="entry name" value="COV-LIKE PROTEIN 1"/>
    <property type="match status" value="1"/>
</dbReference>
<organism evidence="2 3">
    <name type="scientific">Chitinilyticum piscinae</name>
    <dbReference type="NCBI Taxonomy" id="2866724"/>
    <lineage>
        <taxon>Bacteria</taxon>
        <taxon>Pseudomonadati</taxon>
        <taxon>Pseudomonadota</taxon>
        <taxon>Betaproteobacteria</taxon>
        <taxon>Neisseriales</taxon>
        <taxon>Chitinibacteraceae</taxon>
        <taxon>Chitinilyticum</taxon>
    </lineage>
</organism>
<dbReference type="AlphaFoldDB" id="A0A8J7FM23"/>
<accession>A0A8J7FM23</accession>
<dbReference type="Pfam" id="PF04367">
    <property type="entry name" value="DUF502"/>
    <property type="match status" value="1"/>
</dbReference>
<name>A0A8J7FM23_9NEIS</name>
<dbReference type="Proteomes" id="UP000604481">
    <property type="component" value="Unassembled WGS sequence"/>
</dbReference>
<dbReference type="InterPro" id="IPR007462">
    <property type="entry name" value="COV1-like"/>
</dbReference>
<keyword evidence="3" id="KW-1185">Reference proteome</keyword>
<dbReference type="EMBL" id="JADFUA010000002">
    <property type="protein sequence ID" value="MBE9608866.1"/>
    <property type="molecule type" value="Genomic_DNA"/>
</dbReference>
<protein>
    <submittedName>
        <fullName evidence="2">DUF502 domain-containing protein</fullName>
    </submittedName>
</protein>
<proteinExistence type="predicted"/>
<evidence type="ECO:0000313" key="3">
    <source>
        <dbReference type="Proteomes" id="UP000604481"/>
    </source>
</evidence>
<evidence type="ECO:0000313" key="2">
    <source>
        <dbReference type="EMBL" id="MBE9608866.1"/>
    </source>
</evidence>
<reference evidence="2 3" key="1">
    <citation type="submission" date="2020-10" db="EMBL/GenBank/DDBJ databases">
        <title>The genome sequence of Chitinilyticum litopenaei 4Y14.</title>
        <authorList>
            <person name="Liu Y."/>
        </authorList>
    </citation>
    <scope>NUCLEOTIDE SEQUENCE [LARGE SCALE GENOMIC DNA]</scope>
    <source>
        <strain evidence="2 3">4Y14</strain>
    </source>
</reference>
<feature type="transmembrane region" description="Helical" evidence="1">
    <location>
        <begin position="63"/>
        <end position="86"/>
    </location>
</feature>
<dbReference type="PANTHER" id="PTHR31876:SF26">
    <property type="entry name" value="PROTEIN LIKE COV 2"/>
    <property type="match status" value="1"/>
</dbReference>
<sequence>MRRYVIAGLLIWVPLAITIWVLNLIISTMDQLGALLPSFLRPDFWLLQGMGPNVPFLGGRDHIPGFGVILTVLVVLLTGVLATNLLGRRLLRYWDELLKRIPIVNSIYSSVKQVSDTLFSDSGNAFREAVLVQFPHQGAWTVAFLTGVPGGEVARQLGEVLDGELVSVYVPTTPNPTSGYFVMVRRADIKPLAMSVDQALKYVISMGVVMPEAPAASPQLHSSAALLHGQSAAQPGEQ</sequence>